<accession>V4M056</accession>
<gene>
    <name evidence="2" type="ORF">EUTSA_v10027466mg</name>
</gene>
<evidence type="ECO:0000313" key="3">
    <source>
        <dbReference type="Proteomes" id="UP000030689"/>
    </source>
</evidence>
<dbReference type="GO" id="GO:0003676">
    <property type="term" value="F:nucleic acid binding"/>
    <property type="evidence" value="ECO:0007669"/>
    <property type="project" value="InterPro"/>
</dbReference>
<feature type="non-terminal residue" evidence="2">
    <location>
        <position position="1"/>
    </location>
</feature>
<dbReference type="KEGG" id="eus:EUTSA_v10027466mg"/>
<evidence type="ECO:0000259" key="1">
    <source>
        <dbReference type="Pfam" id="PF13456"/>
    </source>
</evidence>
<keyword evidence="3" id="KW-1185">Reference proteome</keyword>
<dbReference type="OMA" id="INFSWIP"/>
<dbReference type="SUPFAM" id="SSF53098">
    <property type="entry name" value="Ribonuclease H-like"/>
    <property type="match status" value="1"/>
</dbReference>
<dbReference type="AlphaFoldDB" id="V4M056"/>
<dbReference type="InterPro" id="IPR052929">
    <property type="entry name" value="RNase_H-like_EbsB-rel"/>
</dbReference>
<feature type="domain" description="RNase H type-1" evidence="1">
    <location>
        <begin position="35"/>
        <end position="97"/>
    </location>
</feature>
<dbReference type="Gene3D" id="3.30.420.10">
    <property type="entry name" value="Ribonuclease H-like superfamily/Ribonuclease H"/>
    <property type="match status" value="1"/>
</dbReference>
<dbReference type="EMBL" id="KI517384">
    <property type="protein sequence ID" value="ESQ56345.1"/>
    <property type="molecule type" value="Genomic_DNA"/>
</dbReference>
<dbReference type="InterPro" id="IPR002156">
    <property type="entry name" value="RNaseH_domain"/>
</dbReference>
<protein>
    <recommendedName>
        <fullName evidence="1">RNase H type-1 domain-containing protein</fullName>
    </recommendedName>
</protein>
<dbReference type="PANTHER" id="PTHR47074:SF49">
    <property type="entry name" value="POLYNUCLEOTIDYL TRANSFERASE, RIBONUCLEASE H-LIKE SUPERFAMILY PROTEIN"/>
    <property type="match status" value="1"/>
</dbReference>
<dbReference type="PANTHER" id="PTHR47074">
    <property type="entry name" value="BNAC02G40300D PROTEIN"/>
    <property type="match status" value="1"/>
</dbReference>
<proteinExistence type="predicted"/>
<dbReference type="InterPro" id="IPR044730">
    <property type="entry name" value="RNase_H-like_dom_plant"/>
</dbReference>
<dbReference type="GO" id="GO:0004523">
    <property type="term" value="F:RNA-DNA hybrid ribonuclease activity"/>
    <property type="evidence" value="ECO:0007669"/>
    <property type="project" value="InterPro"/>
</dbReference>
<dbReference type="CDD" id="cd06222">
    <property type="entry name" value="RNase_H_like"/>
    <property type="match status" value="1"/>
</dbReference>
<reference evidence="2 3" key="1">
    <citation type="journal article" date="2013" name="Front. Plant Sci.">
        <title>The Reference Genome of the Halophytic Plant Eutrema salsugineum.</title>
        <authorList>
            <person name="Yang R."/>
            <person name="Jarvis D.E."/>
            <person name="Chen H."/>
            <person name="Beilstein M.A."/>
            <person name="Grimwood J."/>
            <person name="Jenkins J."/>
            <person name="Shu S."/>
            <person name="Prochnik S."/>
            <person name="Xin M."/>
            <person name="Ma C."/>
            <person name="Schmutz J."/>
            <person name="Wing R.A."/>
            <person name="Mitchell-Olds T."/>
            <person name="Schumaker K.S."/>
            <person name="Wang X."/>
        </authorList>
    </citation>
    <scope>NUCLEOTIDE SEQUENCE [LARGE SCALE GENOMIC DNA]</scope>
</reference>
<dbReference type="Proteomes" id="UP000030689">
    <property type="component" value="Unassembled WGS sequence"/>
</dbReference>
<sequence>LEGGPKAGRIGMVFPHLYGTASPRIKPDFAHFIHLNKIIMRSDSLELIQAINAKDPHKAIYGIISDIKEIASAFTFCCFLHIPRSKNIIADQLAKWALRGQTILM</sequence>
<dbReference type="InterPro" id="IPR036397">
    <property type="entry name" value="RNaseH_sf"/>
</dbReference>
<organism evidence="2 3">
    <name type="scientific">Eutrema salsugineum</name>
    <name type="common">Saltwater cress</name>
    <name type="synonym">Sisymbrium salsugineum</name>
    <dbReference type="NCBI Taxonomy" id="72664"/>
    <lineage>
        <taxon>Eukaryota</taxon>
        <taxon>Viridiplantae</taxon>
        <taxon>Streptophyta</taxon>
        <taxon>Embryophyta</taxon>
        <taxon>Tracheophyta</taxon>
        <taxon>Spermatophyta</taxon>
        <taxon>Magnoliopsida</taxon>
        <taxon>eudicotyledons</taxon>
        <taxon>Gunneridae</taxon>
        <taxon>Pentapetalae</taxon>
        <taxon>rosids</taxon>
        <taxon>malvids</taxon>
        <taxon>Brassicales</taxon>
        <taxon>Brassicaceae</taxon>
        <taxon>Eutremeae</taxon>
        <taxon>Eutrema</taxon>
    </lineage>
</organism>
<dbReference type="Pfam" id="PF13456">
    <property type="entry name" value="RVT_3"/>
    <property type="match status" value="1"/>
</dbReference>
<name>V4M056_EUTSA</name>
<dbReference type="InterPro" id="IPR012337">
    <property type="entry name" value="RNaseH-like_sf"/>
</dbReference>
<evidence type="ECO:0000313" key="2">
    <source>
        <dbReference type="EMBL" id="ESQ56345.1"/>
    </source>
</evidence>